<evidence type="ECO:0000259" key="1">
    <source>
        <dbReference type="Pfam" id="PF14529"/>
    </source>
</evidence>
<dbReference type="Pfam" id="PF14529">
    <property type="entry name" value="Exo_endo_phos_2"/>
    <property type="match status" value="1"/>
</dbReference>
<dbReference type="EMBL" id="JABSTR010000011">
    <property type="protein sequence ID" value="KAH9381626.1"/>
    <property type="molecule type" value="Genomic_DNA"/>
</dbReference>
<protein>
    <recommendedName>
        <fullName evidence="1">Endonuclease/exonuclease/phosphatase domain-containing protein</fullName>
    </recommendedName>
</protein>
<dbReference type="Gene3D" id="3.60.10.10">
    <property type="entry name" value="Endonuclease/exonuclease/phosphatase"/>
    <property type="match status" value="1"/>
</dbReference>
<feature type="domain" description="Endonuclease/exonuclease/phosphatase" evidence="1">
    <location>
        <begin position="19"/>
        <end position="112"/>
    </location>
</feature>
<gene>
    <name evidence="2" type="ORF">HPB48_004623</name>
</gene>
<dbReference type="GO" id="GO:0003824">
    <property type="term" value="F:catalytic activity"/>
    <property type="evidence" value="ECO:0007669"/>
    <property type="project" value="InterPro"/>
</dbReference>
<dbReference type="InterPro" id="IPR005135">
    <property type="entry name" value="Endo/exonuclease/phosphatase"/>
</dbReference>
<accession>A0A9J6H1M6</accession>
<evidence type="ECO:0000313" key="2">
    <source>
        <dbReference type="EMBL" id="KAH9381626.1"/>
    </source>
</evidence>
<name>A0A9J6H1M6_HAELO</name>
<proteinExistence type="predicted"/>
<dbReference type="SUPFAM" id="SSF56219">
    <property type="entry name" value="DNase I-like"/>
    <property type="match status" value="1"/>
</dbReference>
<dbReference type="InterPro" id="IPR036691">
    <property type="entry name" value="Endo/exonu/phosph_ase_sf"/>
</dbReference>
<sequence>MSILLEITPQAHKKAPSLYVLNVYCRPKSSSLILQQAIEQATLKAANNPLVITGDFSAAHPLWGYAYINPGGTRLHSLVENQDLTIVTDHSRPTRIRTSVTRDTAPDLTLRKTFLKFN</sequence>
<dbReference type="Proteomes" id="UP000821853">
    <property type="component" value="Chromosome 9"/>
</dbReference>
<dbReference type="AlphaFoldDB" id="A0A9J6H1M6"/>
<dbReference type="VEuPathDB" id="VectorBase:HLOH_041175"/>
<reference evidence="2 3" key="1">
    <citation type="journal article" date="2020" name="Cell">
        <title>Large-Scale Comparative Analyses of Tick Genomes Elucidate Their Genetic Diversity and Vector Capacities.</title>
        <authorList>
            <consortium name="Tick Genome and Microbiome Consortium (TIGMIC)"/>
            <person name="Jia N."/>
            <person name="Wang J."/>
            <person name="Shi W."/>
            <person name="Du L."/>
            <person name="Sun Y."/>
            <person name="Zhan W."/>
            <person name="Jiang J.F."/>
            <person name="Wang Q."/>
            <person name="Zhang B."/>
            <person name="Ji P."/>
            <person name="Bell-Sakyi L."/>
            <person name="Cui X.M."/>
            <person name="Yuan T.T."/>
            <person name="Jiang B.G."/>
            <person name="Yang W.F."/>
            <person name="Lam T.T."/>
            <person name="Chang Q.C."/>
            <person name="Ding S.J."/>
            <person name="Wang X.J."/>
            <person name="Zhu J.G."/>
            <person name="Ruan X.D."/>
            <person name="Zhao L."/>
            <person name="Wei J.T."/>
            <person name="Ye R.Z."/>
            <person name="Que T.C."/>
            <person name="Du C.H."/>
            <person name="Zhou Y.H."/>
            <person name="Cheng J.X."/>
            <person name="Dai P.F."/>
            <person name="Guo W.B."/>
            <person name="Han X.H."/>
            <person name="Huang E.J."/>
            <person name="Li L.F."/>
            <person name="Wei W."/>
            <person name="Gao Y.C."/>
            <person name="Liu J.Z."/>
            <person name="Shao H.Z."/>
            <person name="Wang X."/>
            <person name="Wang C.C."/>
            <person name="Yang T.C."/>
            <person name="Huo Q.B."/>
            <person name="Li W."/>
            <person name="Chen H.Y."/>
            <person name="Chen S.E."/>
            <person name="Zhou L.G."/>
            <person name="Ni X.B."/>
            <person name="Tian J.H."/>
            <person name="Sheng Y."/>
            <person name="Liu T."/>
            <person name="Pan Y.S."/>
            <person name="Xia L.Y."/>
            <person name="Li J."/>
            <person name="Zhao F."/>
            <person name="Cao W.C."/>
        </authorList>
    </citation>
    <scope>NUCLEOTIDE SEQUENCE [LARGE SCALE GENOMIC DNA]</scope>
    <source>
        <strain evidence="2">HaeL-2018</strain>
    </source>
</reference>
<comment type="caution">
    <text evidence="2">The sequence shown here is derived from an EMBL/GenBank/DDBJ whole genome shotgun (WGS) entry which is preliminary data.</text>
</comment>
<evidence type="ECO:0000313" key="3">
    <source>
        <dbReference type="Proteomes" id="UP000821853"/>
    </source>
</evidence>
<organism evidence="2 3">
    <name type="scientific">Haemaphysalis longicornis</name>
    <name type="common">Bush tick</name>
    <dbReference type="NCBI Taxonomy" id="44386"/>
    <lineage>
        <taxon>Eukaryota</taxon>
        <taxon>Metazoa</taxon>
        <taxon>Ecdysozoa</taxon>
        <taxon>Arthropoda</taxon>
        <taxon>Chelicerata</taxon>
        <taxon>Arachnida</taxon>
        <taxon>Acari</taxon>
        <taxon>Parasitiformes</taxon>
        <taxon>Ixodida</taxon>
        <taxon>Ixodoidea</taxon>
        <taxon>Ixodidae</taxon>
        <taxon>Haemaphysalinae</taxon>
        <taxon>Haemaphysalis</taxon>
    </lineage>
</organism>
<keyword evidence="3" id="KW-1185">Reference proteome</keyword>
<dbReference type="OrthoDB" id="6513770at2759"/>